<accession>A0A0Q0JUH5</accession>
<gene>
    <name evidence="1" type="ORF">ALO41_200270</name>
</gene>
<evidence type="ECO:0000313" key="2">
    <source>
        <dbReference type="Proteomes" id="UP000050266"/>
    </source>
</evidence>
<sequence length="51" mass="5625">MEYIFLCLSIITTGCIITLGLTSISEQLSRMNELRDKELSADSSAPESKES</sequence>
<dbReference type="EMBL" id="LJRQ01000043">
    <property type="protein sequence ID" value="KPZ17808.1"/>
    <property type="molecule type" value="Genomic_DNA"/>
</dbReference>
<name>A0A0Q0JUH5_PSEA0</name>
<comment type="caution">
    <text evidence="1">The sequence shown here is derived from an EMBL/GenBank/DDBJ whole genome shotgun (WGS) entry which is preliminary data.</text>
</comment>
<protein>
    <submittedName>
        <fullName evidence="1">Uncharacterized protein</fullName>
    </submittedName>
</protein>
<reference evidence="1 2" key="1">
    <citation type="submission" date="2015-09" db="EMBL/GenBank/DDBJ databases">
        <title>Genome announcement of multiple Pseudomonas syringae strains.</title>
        <authorList>
            <person name="Thakur S."/>
            <person name="Wang P.W."/>
            <person name="Gong Y."/>
            <person name="Weir B.S."/>
            <person name="Guttman D.S."/>
        </authorList>
    </citation>
    <scope>NUCLEOTIDE SEQUENCE [LARGE SCALE GENOMIC DNA]</scope>
    <source>
        <strain evidence="1 2">ICMP3962</strain>
    </source>
</reference>
<evidence type="ECO:0000313" key="1">
    <source>
        <dbReference type="EMBL" id="KPZ17808.1"/>
    </source>
</evidence>
<organism evidence="1 2">
    <name type="scientific">Pseudomonas amygdali pv. ulmi</name>
    <dbReference type="NCBI Taxonomy" id="251720"/>
    <lineage>
        <taxon>Bacteria</taxon>
        <taxon>Pseudomonadati</taxon>
        <taxon>Pseudomonadota</taxon>
        <taxon>Gammaproteobacteria</taxon>
        <taxon>Pseudomonadales</taxon>
        <taxon>Pseudomonadaceae</taxon>
        <taxon>Pseudomonas</taxon>
        <taxon>Pseudomonas amygdali</taxon>
    </lineage>
</organism>
<dbReference type="AlphaFoldDB" id="A0A0Q0JUH5"/>
<dbReference type="Proteomes" id="UP000050266">
    <property type="component" value="Unassembled WGS sequence"/>
</dbReference>
<dbReference type="PATRIC" id="fig|251720.4.peg.3515"/>
<proteinExistence type="predicted"/>